<dbReference type="Proteomes" id="UP000246740">
    <property type="component" value="Unassembled WGS sequence"/>
</dbReference>
<dbReference type="SMART" id="SM00829">
    <property type="entry name" value="PKS_ER"/>
    <property type="match status" value="1"/>
</dbReference>
<dbReference type="Gene3D" id="3.40.50.720">
    <property type="entry name" value="NAD(P)-binding Rossmann-like Domain"/>
    <property type="match status" value="1"/>
</dbReference>
<dbReference type="InterPro" id="IPR020843">
    <property type="entry name" value="ER"/>
</dbReference>
<dbReference type="CDD" id="cd05286">
    <property type="entry name" value="QOR2"/>
    <property type="match status" value="1"/>
</dbReference>
<dbReference type="InterPro" id="IPR002364">
    <property type="entry name" value="Quin_OxRdtase/zeta-crystal_CS"/>
</dbReference>
<dbReference type="SUPFAM" id="SSF50129">
    <property type="entry name" value="GroES-like"/>
    <property type="match status" value="1"/>
</dbReference>
<dbReference type="EMBL" id="KZ819188">
    <property type="protein sequence ID" value="PWZ03812.1"/>
    <property type="molecule type" value="Genomic_DNA"/>
</dbReference>
<evidence type="ECO:0000313" key="6">
    <source>
        <dbReference type="EMBL" id="PWZ03812.1"/>
    </source>
</evidence>
<dbReference type="InterPro" id="IPR011032">
    <property type="entry name" value="GroES-like_sf"/>
</dbReference>
<evidence type="ECO:0000313" key="7">
    <source>
        <dbReference type="Proteomes" id="UP000246740"/>
    </source>
</evidence>
<gene>
    <name evidence="6" type="ORF">BCV70DRAFT_170901</name>
</gene>
<dbReference type="InterPro" id="IPR013154">
    <property type="entry name" value="ADH-like_N"/>
</dbReference>
<dbReference type="Pfam" id="PF00107">
    <property type="entry name" value="ADH_zinc_N"/>
    <property type="match status" value="1"/>
</dbReference>
<dbReference type="FunFam" id="3.40.50.720:FF:000053">
    <property type="entry name" value="Quinone oxidoreductase 1"/>
    <property type="match status" value="1"/>
</dbReference>
<dbReference type="AlphaFoldDB" id="A0A317Y0B1"/>
<dbReference type="InterPro" id="IPR036291">
    <property type="entry name" value="NAD(P)-bd_dom_sf"/>
</dbReference>
<keyword evidence="7" id="KW-1185">Reference proteome</keyword>
<proteinExistence type="predicted"/>
<dbReference type="Pfam" id="PF08240">
    <property type="entry name" value="ADH_N"/>
    <property type="match status" value="1"/>
</dbReference>
<keyword evidence="2" id="KW-0560">Oxidoreductase</keyword>
<organism evidence="6 7">
    <name type="scientific">Testicularia cyperi</name>
    <dbReference type="NCBI Taxonomy" id="1882483"/>
    <lineage>
        <taxon>Eukaryota</taxon>
        <taxon>Fungi</taxon>
        <taxon>Dikarya</taxon>
        <taxon>Basidiomycota</taxon>
        <taxon>Ustilaginomycotina</taxon>
        <taxon>Ustilaginomycetes</taxon>
        <taxon>Ustilaginales</taxon>
        <taxon>Anthracoideaceae</taxon>
        <taxon>Testicularia</taxon>
    </lineage>
</organism>
<dbReference type="PANTHER" id="PTHR48106:SF13">
    <property type="entry name" value="QUINONE OXIDOREDUCTASE-RELATED"/>
    <property type="match status" value="1"/>
</dbReference>
<dbReference type="GO" id="GO:0008270">
    <property type="term" value="F:zinc ion binding"/>
    <property type="evidence" value="ECO:0007669"/>
    <property type="project" value="InterPro"/>
</dbReference>
<dbReference type="InterPro" id="IPR013149">
    <property type="entry name" value="ADH-like_C"/>
</dbReference>
<evidence type="ECO:0000259" key="5">
    <source>
        <dbReference type="SMART" id="SM00829"/>
    </source>
</evidence>
<dbReference type="FunCoup" id="A0A317Y0B1">
    <property type="interactions" value="314"/>
</dbReference>
<dbReference type="PROSITE" id="PS01162">
    <property type="entry name" value="QOR_ZETA_CRYSTAL"/>
    <property type="match status" value="1"/>
</dbReference>
<keyword evidence="1" id="KW-0521">NADP</keyword>
<dbReference type="Gene3D" id="3.90.180.10">
    <property type="entry name" value="Medium-chain alcohol dehydrogenases, catalytic domain"/>
    <property type="match status" value="1"/>
</dbReference>
<dbReference type="GO" id="GO:0005829">
    <property type="term" value="C:cytosol"/>
    <property type="evidence" value="ECO:0007669"/>
    <property type="project" value="TreeGrafter"/>
</dbReference>
<dbReference type="GO" id="GO:0070402">
    <property type="term" value="F:NADPH binding"/>
    <property type="evidence" value="ECO:0007669"/>
    <property type="project" value="TreeGrafter"/>
</dbReference>
<evidence type="ECO:0000256" key="1">
    <source>
        <dbReference type="ARBA" id="ARBA00022857"/>
    </source>
</evidence>
<dbReference type="GO" id="GO:0035925">
    <property type="term" value="F:mRNA 3'-UTR AU-rich region binding"/>
    <property type="evidence" value="ECO:0007669"/>
    <property type="project" value="TreeGrafter"/>
</dbReference>
<sequence length="334" mass="35501">MSTIQALQIQKQGGPEVVEVIPIPAPQLAPGKVIVKNEYAGVNMIDTYHYGGLYKLPTPIVIGQEASGTVAAVADDVSPSVFKVGDKVVQYGAGSYSEQQLVDAERLVKLPQGIDTRTAAASFLQGLTAWTLVREAHAVKSGDWVLVTAAAGGVGLLLCQMASSLGAKVIGVASTQAKCDLAKQHGAAHTLIYSKDSMDQLVAQVKEITNGHGVDAIFDGVGKDTWEACFEMVARKGSIVTFGNASGPIEPFAPLRLAAKNIKVCRPTLFNYVSTLEERQQYSAELFEMITSGKVKINIHAEYPFTTDGMRKAFSDIKSRGTTGKLVVKIDGSA</sequence>
<dbReference type="SUPFAM" id="SSF51735">
    <property type="entry name" value="NAD(P)-binding Rossmann-fold domains"/>
    <property type="match status" value="1"/>
</dbReference>
<dbReference type="OrthoDB" id="48317at2759"/>
<protein>
    <recommendedName>
        <fullName evidence="4">Probable quinone oxidoreductase</fullName>
    </recommendedName>
    <alternativeName>
        <fullName evidence="3">NADPH:quinone reductase</fullName>
    </alternativeName>
</protein>
<evidence type="ECO:0000256" key="2">
    <source>
        <dbReference type="ARBA" id="ARBA00023002"/>
    </source>
</evidence>
<evidence type="ECO:0000256" key="3">
    <source>
        <dbReference type="ARBA" id="ARBA00043088"/>
    </source>
</evidence>
<reference evidence="6 7" key="1">
    <citation type="journal article" date="2018" name="Mol. Biol. Evol.">
        <title>Broad Genomic Sampling Reveals a Smut Pathogenic Ancestry of the Fungal Clade Ustilaginomycotina.</title>
        <authorList>
            <person name="Kijpornyongpan T."/>
            <person name="Mondo S.J."/>
            <person name="Barry K."/>
            <person name="Sandor L."/>
            <person name="Lee J."/>
            <person name="Lipzen A."/>
            <person name="Pangilinan J."/>
            <person name="LaButti K."/>
            <person name="Hainaut M."/>
            <person name="Henrissat B."/>
            <person name="Grigoriev I.V."/>
            <person name="Spatafora J.W."/>
            <person name="Aime M.C."/>
        </authorList>
    </citation>
    <scope>NUCLEOTIDE SEQUENCE [LARGE SCALE GENOMIC DNA]</scope>
    <source>
        <strain evidence="6 7">MCA 3645</strain>
    </source>
</reference>
<dbReference type="GO" id="GO:0003960">
    <property type="term" value="F:quinone reductase (NADPH) activity"/>
    <property type="evidence" value="ECO:0007669"/>
    <property type="project" value="InterPro"/>
</dbReference>
<dbReference type="STRING" id="1882483.A0A317Y0B1"/>
<name>A0A317Y0B1_9BASI</name>
<dbReference type="PANTHER" id="PTHR48106">
    <property type="entry name" value="QUINONE OXIDOREDUCTASE PIG3-RELATED"/>
    <property type="match status" value="1"/>
</dbReference>
<dbReference type="InParanoid" id="A0A317Y0B1"/>
<accession>A0A317Y0B1</accession>
<dbReference type="InterPro" id="IPR047618">
    <property type="entry name" value="QOR-like"/>
</dbReference>
<feature type="domain" description="Enoyl reductase (ER)" evidence="5">
    <location>
        <begin position="13"/>
        <end position="328"/>
    </location>
</feature>
<evidence type="ECO:0000256" key="4">
    <source>
        <dbReference type="ARBA" id="ARBA00070796"/>
    </source>
</evidence>